<evidence type="ECO:0000256" key="1">
    <source>
        <dbReference type="ARBA" id="ARBA00022737"/>
    </source>
</evidence>
<dbReference type="PANTHER" id="PTHR47926">
    <property type="entry name" value="PENTATRICOPEPTIDE REPEAT-CONTAINING PROTEIN"/>
    <property type="match status" value="1"/>
</dbReference>
<feature type="repeat" description="PPR" evidence="2">
    <location>
        <begin position="11"/>
        <end position="45"/>
    </location>
</feature>
<dbReference type="InterPro" id="IPR002885">
    <property type="entry name" value="PPR_rpt"/>
</dbReference>
<dbReference type="NCBIfam" id="TIGR00756">
    <property type="entry name" value="PPR"/>
    <property type="match status" value="1"/>
</dbReference>
<comment type="caution">
    <text evidence="3">The sequence shown here is derived from an EMBL/GenBank/DDBJ whole genome shotgun (WGS) entry which is preliminary data.</text>
</comment>
<proteinExistence type="predicted"/>
<protein>
    <submittedName>
        <fullName evidence="3">Pentatricopeptide repeat-containing protein</fullName>
    </submittedName>
</protein>
<organism evidence="3 4">
    <name type="scientific">Abeliophyllum distichum</name>
    <dbReference type="NCBI Taxonomy" id="126358"/>
    <lineage>
        <taxon>Eukaryota</taxon>
        <taxon>Viridiplantae</taxon>
        <taxon>Streptophyta</taxon>
        <taxon>Embryophyta</taxon>
        <taxon>Tracheophyta</taxon>
        <taxon>Spermatophyta</taxon>
        <taxon>Magnoliopsida</taxon>
        <taxon>eudicotyledons</taxon>
        <taxon>Gunneridae</taxon>
        <taxon>Pentapetalae</taxon>
        <taxon>asterids</taxon>
        <taxon>lamiids</taxon>
        <taxon>Lamiales</taxon>
        <taxon>Oleaceae</taxon>
        <taxon>Forsythieae</taxon>
        <taxon>Abeliophyllum</taxon>
    </lineage>
</organism>
<dbReference type="EMBL" id="JBFOLK010000005">
    <property type="protein sequence ID" value="KAL2511890.1"/>
    <property type="molecule type" value="Genomic_DNA"/>
</dbReference>
<keyword evidence="1" id="KW-0677">Repeat</keyword>
<dbReference type="InterPro" id="IPR046960">
    <property type="entry name" value="PPR_At4g14850-like_plant"/>
</dbReference>
<dbReference type="PANTHER" id="PTHR47926:SF508">
    <property type="entry name" value="PENTATRICOPEPTIDE REPEAT-CONTAINING PROTEIN"/>
    <property type="match status" value="1"/>
</dbReference>
<dbReference type="Pfam" id="PF01535">
    <property type="entry name" value="PPR"/>
    <property type="match status" value="3"/>
</dbReference>
<accession>A0ABD1TGL5</accession>
<dbReference type="PROSITE" id="PS51375">
    <property type="entry name" value="PPR"/>
    <property type="match status" value="1"/>
</dbReference>
<name>A0ABD1TGL5_9LAMI</name>
<dbReference type="Proteomes" id="UP001604336">
    <property type="component" value="Unassembled WGS sequence"/>
</dbReference>
<evidence type="ECO:0000313" key="4">
    <source>
        <dbReference type="Proteomes" id="UP001604336"/>
    </source>
</evidence>
<keyword evidence="4" id="KW-1185">Reference proteome</keyword>
<dbReference type="InterPro" id="IPR011990">
    <property type="entry name" value="TPR-like_helical_dom_sf"/>
</dbReference>
<gene>
    <name evidence="3" type="ORF">Adt_17490</name>
</gene>
<reference evidence="4" key="1">
    <citation type="submission" date="2024-07" db="EMBL/GenBank/DDBJ databases">
        <title>Two chromosome-level genome assemblies of Korean endemic species Abeliophyllum distichum and Forsythia ovata (Oleaceae).</title>
        <authorList>
            <person name="Jang H."/>
        </authorList>
    </citation>
    <scope>NUCLEOTIDE SEQUENCE [LARGE SCALE GENOMIC DNA]</scope>
</reference>
<evidence type="ECO:0000313" key="3">
    <source>
        <dbReference type="EMBL" id="KAL2511890.1"/>
    </source>
</evidence>
<dbReference type="FunFam" id="1.25.40.10:FF:000090">
    <property type="entry name" value="Pentatricopeptide repeat-containing protein, chloroplastic"/>
    <property type="match status" value="1"/>
</dbReference>
<evidence type="ECO:0000256" key="2">
    <source>
        <dbReference type="PROSITE-ProRule" id="PRU00708"/>
    </source>
</evidence>
<sequence length="191" mass="21916">MRKCEIDANFDVLLNNSLVEMYSKCGSLRMAVQVFEAMSRWDVNSWNEMILGFAMHGEVERVFEHFSRMIDEEKLMPNSITFVGIFSMCNHRGLVDKGRKYFETMVNEYNIKPVLQHYGCLIDLLARNGQIKEALDIVSNMPIKLDALIWKSLLDACRKNNMGLELSKELAIQIMESDGDSCSGVYVLLSR</sequence>
<dbReference type="Gene3D" id="1.25.40.10">
    <property type="entry name" value="Tetratricopeptide repeat domain"/>
    <property type="match status" value="1"/>
</dbReference>
<dbReference type="AlphaFoldDB" id="A0ABD1TGL5"/>